<comment type="caution">
    <text evidence="2">The sequence shown here is derived from an EMBL/GenBank/DDBJ whole genome shotgun (WGS) entry which is preliminary data.</text>
</comment>
<dbReference type="Proteomes" id="UP000076580">
    <property type="component" value="Chromosome 02"/>
</dbReference>
<feature type="compositionally biased region" description="Polar residues" evidence="1">
    <location>
        <begin position="45"/>
        <end position="74"/>
    </location>
</feature>
<dbReference type="AlphaFoldDB" id="A0A151GL50"/>
<dbReference type="GeneID" id="63717493"/>
<proteinExistence type="predicted"/>
<reference evidence="2 3" key="1">
    <citation type="journal article" date="2016" name="Sci. Rep.">
        <title>Insights into Adaptations to a Near-Obligate Nematode Endoparasitic Lifestyle from the Finished Genome of Drechmeria coniospora.</title>
        <authorList>
            <person name="Zhang L."/>
            <person name="Zhou Z."/>
            <person name="Guo Q."/>
            <person name="Fokkens L."/>
            <person name="Miskei M."/>
            <person name="Pocsi I."/>
            <person name="Zhang W."/>
            <person name="Chen M."/>
            <person name="Wang L."/>
            <person name="Sun Y."/>
            <person name="Donzelli B.G."/>
            <person name="Gibson D.M."/>
            <person name="Nelson D.R."/>
            <person name="Luo J.G."/>
            <person name="Rep M."/>
            <person name="Liu H."/>
            <person name="Yang S."/>
            <person name="Wang J."/>
            <person name="Krasnoff S.B."/>
            <person name="Xu Y."/>
            <person name="Molnar I."/>
            <person name="Lin M."/>
        </authorList>
    </citation>
    <scope>NUCLEOTIDE SEQUENCE [LARGE SCALE GENOMIC DNA]</scope>
    <source>
        <strain evidence="2 3">ARSEF 6962</strain>
    </source>
</reference>
<feature type="region of interest" description="Disordered" evidence="1">
    <location>
        <begin position="1"/>
        <end position="129"/>
    </location>
</feature>
<organism evidence="2 3">
    <name type="scientific">Drechmeria coniospora</name>
    <name type="common">Nematophagous fungus</name>
    <name type="synonym">Meria coniospora</name>
    <dbReference type="NCBI Taxonomy" id="98403"/>
    <lineage>
        <taxon>Eukaryota</taxon>
        <taxon>Fungi</taxon>
        <taxon>Dikarya</taxon>
        <taxon>Ascomycota</taxon>
        <taxon>Pezizomycotina</taxon>
        <taxon>Sordariomycetes</taxon>
        <taxon>Hypocreomycetidae</taxon>
        <taxon>Hypocreales</taxon>
        <taxon>Ophiocordycipitaceae</taxon>
        <taxon>Drechmeria</taxon>
    </lineage>
</organism>
<feature type="region of interest" description="Disordered" evidence="1">
    <location>
        <begin position="238"/>
        <end position="421"/>
    </location>
</feature>
<keyword evidence="3" id="KW-1185">Reference proteome</keyword>
<feature type="compositionally biased region" description="Low complexity" evidence="1">
    <location>
        <begin position="23"/>
        <end position="44"/>
    </location>
</feature>
<sequence length="436" mass="46842">MSATVAMAPSPAPHERQSFSEIPPASSASVAAQQVAQSPSLAAQRNSIANAGQPVQKSSGINSPKGAPTSSLAKSSPPGAPRHDASRSHVVVKKEPGSPTLSSTRPRPRRLDLSKNSVSNSPASGVPMSARDGFALQEVGIACLSPGFVTQNPMMKEQLQRSLSVREQQRHIIEARLQQQSAKGDGPSDKDKDSTSQFAAKTPGMSRRNKAPPGLSIVTPSHEQFANERVIQSAPLGHSFTGRQHPVPMSRHIVNQPSNLSNTSHIHHVPANQTSNRLPPLSDVFGQGVSAHPDSAHQSLYNNPKPPVASPGHLQQQQPMPTSGRPRDYKSAEEAQQELAGGRPELLPKLVHYGGHQPPTPPSPLPGSRHAERSRSATKRRTRAEYEDGDSPPLGRGPAPTRRGPFGEGRDSPEVQRQKKDEFLRLCSRAWDLFHS</sequence>
<accession>A0A151GL50</accession>
<dbReference type="OrthoDB" id="4463286at2759"/>
<gene>
    <name evidence="2" type="ORF">DCS_04850</name>
</gene>
<evidence type="ECO:0000313" key="3">
    <source>
        <dbReference type="Proteomes" id="UP000076580"/>
    </source>
</evidence>
<dbReference type="STRING" id="98403.A0A151GL50"/>
<feature type="region of interest" description="Disordered" evidence="1">
    <location>
        <begin position="176"/>
        <end position="218"/>
    </location>
</feature>
<feature type="compositionally biased region" description="Polar residues" evidence="1">
    <location>
        <begin position="253"/>
        <end position="264"/>
    </location>
</feature>
<dbReference type="EMBL" id="LAYC01000002">
    <property type="protein sequence ID" value="KYK57837.1"/>
    <property type="molecule type" value="Genomic_DNA"/>
</dbReference>
<dbReference type="InParanoid" id="A0A151GL50"/>
<name>A0A151GL50_DRECN</name>
<evidence type="ECO:0008006" key="4">
    <source>
        <dbReference type="Google" id="ProtNLM"/>
    </source>
</evidence>
<dbReference type="RefSeq" id="XP_040657189.1">
    <property type="nucleotide sequence ID" value="XM_040802156.1"/>
</dbReference>
<feature type="compositionally biased region" description="Basic and acidic residues" evidence="1">
    <location>
        <begin position="408"/>
        <end position="421"/>
    </location>
</feature>
<evidence type="ECO:0000313" key="2">
    <source>
        <dbReference type="EMBL" id="KYK57837.1"/>
    </source>
</evidence>
<feature type="compositionally biased region" description="Basic and acidic residues" evidence="1">
    <location>
        <begin position="81"/>
        <end position="96"/>
    </location>
</feature>
<protein>
    <recommendedName>
        <fullName evidence="4">Pathogenicity factor</fullName>
    </recommendedName>
</protein>
<evidence type="ECO:0000256" key="1">
    <source>
        <dbReference type="SAM" id="MobiDB-lite"/>
    </source>
</evidence>